<evidence type="ECO:0000313" key="2">
    <source>
        <dbReference type="Proteomes" id="UP000828390"/>
    </source>
</evidence>
<dbReference type="Proteomes" id="UP000828390">
    <property type="component" value="Unassembled WGS sequence"/>
</dbReference>
<comment type="caution">
    <text evidence="1">The sequence shown here is derived from an EMBL/GenBank/DDBJ whole genome shotgun (WGS) entry which is preliminary data.</text>
</comment>
<gene>
    <name evidence="1" type="ORF">DPMN_046880</name>
</gene>
<protein>
    <submittedName>
        <fullName evidence="1">Uncharacterized protein</fullName>
    </submittedName>
</protein>
<reference evidence="1" key="1">
    <citation type="journal article" date="2019" name="bioRxiv">
        <title>The Genome of the Zebra Mussel, Dreissena polymorpha: A Resource for Invasive Species Research.</title>
        <authorList>
            <person name="McCartney M.A."/>
            <person name="Auch B."/>
            <person name="Kono T."/>
            <person name="Mallez S."/>
            <person name="Zhang Y."/>
            <person name="Obille A."/>
            <person name="Becker A."/>
            <person name="Abrahante J.E."/>
            <person name="Garbe J."/>
            <person name="Badalamenti J.P."/>
            <person name="Herman A."/>
            <person name="Mangelson H."/>
            <person name="Liachko I."/>
            <person name="Sullivan S."/>
            <person name="Sone E.D."/>
            <person name="Koren S."/>
            <person name="Silverstein K.A.T."/>
            <person name="Beckman K.B."/>
            <person name="Gohl D.M."/>
        </authorList>
    </citation>
    <scope>NUCLEOTIDE SEQUENCE</scope>
    <source>
        <strain evidence="1">Duluth1</strain>
        <tissue evidence="1">Whole animal</tissue>
    </source>
</reference>
<accession>A0A9D4I109</accession>
<proteinExistence type="predicted"/>
<dbReference type="EMBL" id="JAIWYP010000011">
    <property type="protein sequence ID" value="KAH3740183.1"/>
    <property type="molecule type" value="Genomic_DNA"/>
</dbReference>
<reference evidence="1" key="2">
    <citation type="submission" date="2020-11" db="EMBL/GenBank/DDBJ databases">
        <authorList>
            <person name="McCartney M.A."/>
            <person name="Auch B."/>
            <person name="Kono T."/>
            <person name="Mallez S."/>
            <person name="Becker A."/>
            <person name="Gohl D.M."/>
            <person name="Silverstein K.A.T."/>
            <person name="Koren S."/>
            <person name="Bechman K.B."/>
            <person name="Herman A."/>
            <person name="Abrahante J.E."/>
            <person name="Garbe J."/>
        </authorList>
    </citation>
    <scope>NUCLEOTIDE SEQUENCE</scope>
    <source>
        <strain evidence="1">Duluth1</strain>
        <tissue evidence="1">Whole animal</tissue>
    </source>
</reference>
<keyword evidence="2" id="KW-1185">Reference proteome</keyword>
<evidence type="ECO:0000313" key="1">
    <source>
        <dbReference type="EMBL" id="KAH3740183.1"/>
    </source>
</evidence>
<feature type="non-terminal residue" evidence="1">
    <location>
        <position position="1"/>
    </location>
</feature>
<dbReference type="AlphaFoldDB" id="A0A9D4I109"/>
<organism evidence="1 2">
    <name type="scientific">Dreissena polymorpha</name>
    <name type="common">Zebra mussel</name>
    <name type="synonym">Mytilus polymorpha</name>
    <dbReference type="NCBI Taxonomy" id="45954"/>
    <lineage>
        <taxon>Eukaryota</taxon>
        <taxon>Metazoa</taxon>
        <taxon>Spiralia</taxon>
        <taxon>Lophotrochozoa</taxon>
        <taxon>Mollusca</taxon>
        <taxon>Bivalvia</taxon>
        <taxon>Autobranchia</taxon>
        <taxon>Heteroconchia</taxon>
        <taxon>Euheterodonta</taxon>
        <taxon>Imparidentia</taxon>
        <taxon>Neoheterodontei</taxon>
        <taxon>Myida</taxon>
        <taxon>Dreissenoidea</taxon>
        <taxon>Dreissenidae</taxon>
        <taxon>Dreissena</taxon>
    </lineage>
</organism>
<sequence length="100" mass="11984">VRVDRNVKLNDECRASSIDAIKDFRKKIDLRRNQLQFEAEQSTERKHKENMNSLVELSKICKDVSLRIQMRGKKSRSYRRKNKNGICLYILKNWSLKLMK</sequence>
<name>A0A9D4I109_DREPO</name>